<proteinExistence type="predicted"/>
<reference evidence="1" key="1">
    <citation type="submission" date="2023-04" db="EMBL/GenBank/DDBJ databases">
        <title>Draft Genome sequencing of Naganishia species isolated from polar environments using Oxford Nanopore Technology.</title>
        <authorList>
            <person name="Leo P."/>
            <person name="Venkateswaran K."/>
        </authorList>
    </citation>
    <scope>NUCLEOTIDE SEQUENCE</scope>
    <source>
        <strain evidence="1">MNA-CCFEE 5262</strain>
    </source>
</reference>
<evidence type="ECO:0000313" key="2">
    <source>
        <dbReference type="Proteomes" id="UP001230649"/>
    </source>
</evidence>
<evidence type="ECO:0000313" key="1">
    <source>
        <dbReference type="EMBL" id="KAJ9109773.1"/>
    </source>
</evidence>
<dbReference type="EMBL" id="JASBWS010000028">
    <property type="protein sequence ID" value="KAJ9109773.1"/>
    <property type="molecule type" value="Genomic_DNA"/>
</dbReference>
<dbReference type="Proteomes" id="UP001230649">
    <property type="component" value="Unassembled WGS sequence"/>
</dbReference>
<organism evidence="1 2">
    <name type="scientific">Naganishia adeliensis</name>
    <dbReference type="NCBI Taxonomy" id="92952"/>
    <lineage>
        <taxon>Eukaryota</taxon>
        <taxon>Fungi</taxon>
        <taxon>Dikarya</taxon>
        <taxon>Basidiomycota</taxon>
        <taxon>Agaricomycotina</taxon>
        <taxon>Tremellomycetes</taxon>
        <taxon>Filobasidiales</taxon>
        <taxon>Filobasidiaceae</taxon>
        <taxon>Naganishia</taxon>
    </lineage>
</organism>
<keyword evidence="2" id="KW-1185">Reference proteome</keyword>
<protein>
    <submittedName>
        <fullName evidence="1">Uncharacterized protein</fullName>
    </submittedName>
</protein>
<gene>
    <name evidence="1" type="ORF">QFC20_003189</name>
</gene>
<feature type="non-terminal residue" evidence="1">
    <location>
        <position position="402"/>
    </location>
</feature>
<comment type="caution">
    <text evidence="1">The sequence shown here is derived from an EMBL/GenBank/DDBJ whole genome shotgun (WGS) entry which is preliminary data.</text>
</comment>
<name>A0ACC2WEE5_9TREE</name>
<accession>A0ACC2WEE5</accession>
<sequence>MAYQGNNNQGYPYQRPMPDPFRPATPGYPPQDPLRHQTTPQSAQMAYYPNTGVASPPPQQHSGYPPVSSAPRQSFAQVGQVMHDPNAIQGYPPSFPHDQTPPPQGHPLLHHSHSQPIYDPSYPHDTPNGNIPSYDHWAPGPPITTQQPAGPEMYMPDRRMISPPPLLPHNSDYLYADGQAQPYYDPPARGYSPFPSSSGAAGAGMPGSYTPMGDDTAPLLTRIQSTGEARYGNPFASTGDLGAAGVDDGATAGGRPRDVDPDEPLTTLRYGAAPEGRMIRRLKTTKRVPLFRGNLVLECPVPTPLLDLCPIEHRKEQEFALMRYTAVTCGPDDFAQERYTLRQKQLYEPTRKTEIFIVITMYNEDEVLFARTMRGVMANIAHLNNERSRSTVWGDDGWKKVV</sequence>